<dbReference type="RefSeq" id="WP_062182447.1">
    <property type="nucleotide sequence ID" value="NZ_BBXL01000017.1"/>
</dbReference>
<protein>
    <submittedName>
        <fullName evidence="1">Uncharacterized protein</fullName>
    </submittedName>
</protein>
<dbReference type="EMBL" id="FQUC01000005">
    <property type="protein sequence ID" value="SHF31185.1"/>
    <property type="molecule type" value="Genomic_DNA"/>
</dbReference>
<dbReference type="STRING" id="1346286.SAMN05444362_10597"/>
<evidence type="ECO:0000313" key="1">
    <source>
        <dbReference type="EMBL" id="SHF31185.1"/>
    </source>
</evidence>
<reference evidence="2" key="1">
    <citation type="submission" date="2016-11" db="EMBL/GenBank/DDBJ databases">
        <authorList>
            <person name="Varghese N."/>
            <person name="Submissions S."/>
        </authorList>
    </citation>
    <scope>NUCLEOTIDE SEQUENCE [LARGE SCALE GENOMIC DNA]</scope>
    <source>
        <strain evidence="2">DSM 27370</strain>
    </source>
</reference>
<accession>A0A1M5ALY8</accession>
<organism evidence="1 2">
    <name type="scientific">Dysgonomonas macrotermitis</name>
    <dbReference type="NCBI Taxonomy" id="1346286"/>
    <lineage>
        <taxon>Bacteria</taxon>
        <taxon>Pseudomonadati</taxon>
        <taxon>Bacteroidota</taxon>
        <taxon>Bacteroidia</taxon>
        <taxon>Bacteroidales</taxon>
        <taxon>Dysgonomonadaceae</taxon>
        <taxon>Dysgonomonas</taxon>
    </lineage>
</organism>
<proteinExistence type="predicted"/>
<dbReference type="Proteomes" id="UP000184480">
    <property type="component" value="Unassembled WGS sequence"/>
</dbReference>
<gene>
    <name evidence="1" type="ORF">SAMN05444362_10597</name>
</gene>
<name>A0A1M5ALY8_9BACT</name>
<evidence type="ECO:0000313" key="2">
    <source>
        <dbReference type="Proteomes" id="UP000184480"/>
    </source>
</evidence>
<dbReference type="AlphaFoldDB" id="A0A1M5ALY8"/>
<dbReference type="OrthoDB" id="7942934at2"/>
<sequence length="309" mass="35191">MKKDIGEHIISKLDLPDIVKILSDELSGSELNTILLEVFNRRVRQETPSSLLNKYEENKLVKPAPIDVLESKEDELRAYKLIADKGFEPIELSPVAQLGTSSVMATVDQKKVLTALRNTEVQADPTNAIALHYASLKKKGELDNKIHNYSNISRVIRTQVFDNPNFTPHFIILALISCGRDTGSFNFEKEELLKHLTTSYEICKSYGVEQIWYEIIPCKGYDKQSTLITESVSYVQQKSSSLKIVIVEPQHDNNYYYGFRIKQQIMIGSNTIEIADGGLLDWTQQLLNNKKERMMTFGLGIQILYQLTK</sequence>
<keyword evidence="2" id="KW-1185">Reference proteome</keyword>